<dbReference type="Pfam" id="PF00903">
    <property type="entry name" value="Glyoxalase"/>
    <property type="match status" value="1"/>
</dbReference>
<dbReference type="PROSITE" id="PS51819">
    <property type="entry name" value="VOC"/>
    <property type="match status" value="1"/>
</dbReference>
<dbReference type="CDD" id="cd07246">
    <property type="entry name" value="VOC_like"/>
    <property type="match status" value="1"/>
</dbReference>
<dbReference type="PANTHER" id="PTHR34109">
    <property type="entry name" value="BNAUNNG04460D PROTEIN-RELATED"/>
    <property type="match status" value="1"/>
</dbReference>
<gene>
    <name evidence="2" type="ORF">CEJ86_02955</name>
</gene>
<evidence type="ECO:0000313" key="3">
    <source>
        <dbReference type="Proteomes" id="UP000231987"/>
    </source>
</evidence>
<dbReference type="PANTHER" id="PTHR34109:SF1">
    <property type="entry name" value="VOC DOMAIN-CONTAINING PROTEIN"/>
    <property type="match status" value="1"/>
</dbReference>
<dbReference type="InterPro" id="IPR029068">
    <property type="entry name" value="Glyas_Bleomycin-R_OHBP_Dase"/>
</dbReference>
<evidence type="ECO:0000259" key="1">
    <source>
        <dbReference type="PROSITE" id="PS51819"/>
    </source>
</evidence>
<feature type="domain" description="VOC" evidence="1">
    <location>
        <begin position="161"/>
        <end position="283"/>
    </location>
</feature>
<dbReference type="Gene3D" id="3.10.450.50">
    <property type="match status" value="1"/>
</dbReference>
<sequence>MTITGSSNAAIAEIEEVIGGWAEALRRKDAARVLAHGTDDCLVFSLAPPLKASDADAGGLEQWFSTWKGPLGFTLEDLDVSVSGDVAFATALTHLSGEKHDGQKAALWYRLTLGLTRTDKGWKIAHQHESVPFYMDGSFKAAIDLDPRSEVDWQAPSRPPMPGVIAYLNVEDADAAAAFYVRAFGAKEEDRKLAQDGKRLIHCHLTINGGALMLNDPFPEFGHPWKPPEGFVLHLVVDDADFWWKRAVEAGAEVTMPLEIAFWGDHYGQLKDPFGVTWGIVAPVKEGG</sequence>
<dbReference type="InterPro" id="IPR032710">
    <property type="entry name" value="NTF2-like_dom_sf"/>
</dbReference>
<comment type="caution">
    <text evidence="2">The sequence shown here is derived from an EMBL/GenBank/DDBJ whole genome shotgun (WGS) entry which is preliminary data.</text>
</comment>
<dbReference type="AlphaFoldDB" id="A0A2J0Z9E0"/>
<dbReference type="SUPFAM" id="SSF54427">
    <property type="entry name" value="NTF2-like"/>
    <property type="match status" value="1"/>
</dbReference>
<dbReference type="Gene3D" id="3.10.180.10">
    <property type="entry name" value="2,3-Dihydroxybiphenyl 1,2-Dioxygenase, domain 1"/>
    <property type="match status" value="1"/>
</dbReference>
<dbReference type="InterPro" id="IPR037523">
    <property type="entry name" value="VOC_core"/>
</dbReference>
<dbReference type="RefSeq" id="WP_100669777.1">
    <property type="nucleotide sequence ID" value="NZ_NJGD01000001.1"/>
</dbReference>
<name>A0A2J0Z9E0_RHIML</name>
<dbReference type="InterPro" id="IPR004360">
    <property type="entry name" value="Glyas_Fos-R_dOase_dom"/>
</dbReference>
<dbReference type="Proteomes" id="UP000231987">
    <property type="component" value="Unassembled WGS sequence"/>
</dbReference>
<proteinExistence type="predicted"/>
<dbReference type="InterPro" id="IPR037401">
    <property type="entry name" value="SnoaL-like"/>
</dbReference>
<dbReference type="SUPFAM" id="SSF54593">
    <property type="entry name" value="Glyoxalase/Bleomycin resistance protein/Dihydroxybiphenyl dioxygenase"/>
    <property type="match status" value="1"/>
</dbReference>
<organism evidence="2 3">
    <name type="scientific">Rhizobium meliloti</name>
    <name type="common">Ensifer meliloti</name>
    <name type="synonym">Sinorhizobium meliloti</name>
    <dbReference type="NCBI Taxonomy" id="382"/>
    <lineage>
        <taxon>Bacteria</taxon>
        <taxon>Pseudomonadati</taxon>
        <taxon>Pseudomonadota</taxon>
        <taxon>Alphaproteobacteria</taxon>
        <taxon>Hyphomicrobiales</taxon>
        <taxon>Rhizobiaceae</taxon>
        <taxon>Sinorhizobium/Ensifer group</taxon>
        <taxon>Sinorhizobium</taxon>
    </lineage>
</organism>
<evidence type="ECO:0000313" key="2">
    <source>
        <dbReference type="EMBL" id="PJR17152.1"/>
    </source>
</evidence>
<reference evidence="2 3" key="1">
    <citation type="submission" date="2017-06" db="EMBL/GenBank/DDBJ databases">
        <title>Ensifer strains isolated from leguminous trees and herbs display diverse denitrification phenotypes with some acting as strong N2O sinks.</title>
        <authorList>
            <person name="Woliy K."/>
            <person name="Mania D."/>
            <person name="Bakken L.R."/>
            <person name="Frostegard A."/>
        </authorList>
    </citation>
    <scope>NUCLEOTIDE SEQUENCE [LARGE SCALE GENOMIC DNA]</scope>
    <source>
        <strain evidence="2 3">AC50a</strain>
    </source>
</reference>
<dbReference type="Pfam" id="PF13474">
    <property type="entry name" value="SnoaL_3"/>
    <property type="match status" value="1"/>
</dbReference>
<accession>A0A2J0Z9E0</accession>
<dbReference type="EMBL" id="NJGD01000001">
    <property type="protein sequence ID" value="PJR17152.1"/>
    <property type="molecule type" value="Genomic_DNA"/>
</dbReference>
<protein>
    <submittedName>
        <fullName evidence="2">DUF4440 domain-containing protein</fullName>
    </submittedName>
</protein>